<dbReference type="PANTHER" id="PTHR10507:SF0">
    <property type="entry name" value="CELL DIVISION CONTROL PROTEIN 45 HOMOLOG"/>
    <property type="match status" value="1"/>
</dbReference>
<evidence type="ECO:0008006" key="9">
    <source>
        <dbReference type="Google" id="ProtNLM"/>
    </source>
</evidence>
<keyword evidence="3" id="KW-0235">DNA replication</keyword>
<dbReference type="InterPro" id="IPR003874">
    <property type="entry name" value="CDC45"/>
</dbReference>
<dbReference type="Proteomes" id="UP001519460">
    <property type="component" value="Unassembled WGS sequence"/>
</dbReference>
<name>A0ABD0J5U6_9CAEN</name>
<dbReference type="AlphaFoldDB" id="A0ABD0J5U6"/>
<comment type="similarity">
    <text evidence="2">Belongs to the CDC45 family.</text>
</comment>
<feature type="region of interest" description="Disordered" evidence="6">
    <location>
        <begin position="134"/>
        <end position="161"/>
    </location>
</feature>
<proteinExistence type="inferred from homology"/>
<comment type="caution">
    <text evidence="7">The sequence shown here is derived from an EMBL/GenBank/DDBJ whole genome shotgun (WGS) entry which is preliminary data.</text>
</comment>
<dbReference type="GO" id="GO:0005634">
    <property type="term" value="C:nucleus"/>
    <property type="evidence" value="ECO:0007669"/>
    <property type="project" value="UniProtKB-SubCell"/>
</dbReference>
<reference evidence="7 8" key="1">
    <citation type="journal article" date="2023" name="Sci. Data">
        <title>Genome assembly of the Korean intertidal mud-creeper Batillaria attramentaria.</title>
        <authorList>
            <person name="Patra A.K."/>
            <person name="Ho P.T."/>
            <person name="Jun S."/>
            <person name="Lee S.J."/>
            <person name="Kim Y."/>
            <person name="Won Y.J."/>
        </authorList>
    </citation>
    <scope>NUCLEOTIDE SEQUENCE [LARGE SCALE GENOMIC DNA]</scope>
    <source>
        <strain evidence="7">Wonlab-2016</strain>
    </source>
</reference>
<comment type="subcellular location">
    <subcellularLocation>
        <location evidence="1">Nucleus</location>
    </subcellularLocation>
</comment>
<keyword evidence="8" id="KW-1185">Reference proteome</keyword>
<keyword evidence="4" id="KW-0539">Nucleus</keyword>
<organism evidence="7 8">
    <name type="scientific">Batillaria attramentaria</name>
    <dbReference type="NCBI Taxonomy" id="370345"/>
    <lineage>
        <taxon>Eukaryota</taxon>
        <taxon>Metazoa</taxon>
        <taxon>Spiralia</taxon>
        <taxon>Lophotrochozoa</taxon>
        <taxon>Mollusca</taxon>
        <taxon>Gastropoda</taxon>
        <taxon>Caenogastropoda</taxon>
        <taxon>Sorbeoconcha</taxon>
        <taxon>Cerithioidea</taxon>
        <taxon>Batillariidae</taxon>
        <taxon>Batillaria</taxon>
    </lineage>
</organism>
<keyword evidence="5" id="KW-0131">Cell cycle</keyword>
<dbReference type="PANTHER" id="PTHR10507">
    <property type="entry name" value="CDC45-RELATED PROTEIN"/>
    <property type="match status" value="1"/>
</dbReference>
<evidence type="ECO:0000256" key="5">
    <source>
        <dbReference type="ARBA" id="ARBA00023306"/>
    </source>
</evidence>
<evidence type="ECO:0000256" key="2">
    <source>
        <dbReference type="ARBA" id="ARBA00010727"/>
    </source>
</evidence>
<evidence type="ECO:0000313" key="8">
    <source>
        <dbReference type="Proteomes" id="UP001519460"/>
    </source>
</evidence>
<evidence type="ECO:0000256" key="4">
    <source>
        <dbReference type="ARBA" id="ARBA00023242"/>
    </source>
</evidence>
<dbReference type="Pfam" id="PF02724">
    <property type="entry name" value="CDC45"/>
    <property type="match status" value="2"/>
</dbReference>
<sequence>MLVKDLKREFYDAIQHQRVLILVAFDVDALCACKILQYLLQCDHILYTIVPVSGREDLEKAFVENSEGIQHVIMINCCATIDIVEMLQPEENVCFYICDSHRPVDVHNMYNAVQVKLLMKSDDLSSVPEYDEVFRDESDDSGNDSDGSDSEGGEKRRRFDDEAILRRQERRKWEENRNKVLFDYSKFTSYGTSASLIMFELAWKMSKDTNDLVWLAIIGVTDQYVHFKTPRDKYMEDVMALQSHVSRHNHRGEDDENILSVNCLRIVFDEELQLSLYRHWSLFESLCHSITTACRFRVWTLKGQKRLHEFLAEMGMPLTQCKQQFAAMDSNLRTSVKGMMQEHMTKYGLTMQDIVLPSFSAQYGYKTKLCAADVVLACAAVLEGVDRNKSSTDNFLDAQDILHRSNTEALEKAVGLAKRQLTALVTQVQTFLDMHQIISAGPFLYVFVQEGNADMKFFCQPQCLIRLARFTLEAHCSCRSKQRAPSLPLVLGAPMAGDQGNMLVIGIPPLDTDDERKNFFGKAFEQAASTTSSRVRQDSFDSFIMEMKTEDRSKFFDALISLLQ</sequence>
<gene>
    <name evidence="7" type="ORF">BaRGS_00038586</name>
</gene>
<accession>A0ABD0J5U6</accession>
<evidence type="ECO:0000313" key="7">
    <source>
        <dbReference type="EMBL" id="KAK7462004.1"/>
    </source>
</evidence>
<feature type="compositionally biased region" description="Acidic residues" evidence="6">
    <location>
        <begin position="137"/>
        <end position="151"/>
    </location>
</feature>
<evidence type="ECO:0000256" key="6">
    <source>
        <dbReference type="SAM" id="MobiDB-lite"/>
    </source>
</evidence>
<dbReference type="GO" id="GO:0006260">
    <property type="term" value="P:DNA replication"/>
    <property type="evidence" value="ECO:0007669"/>
    <property type="project" value="UniProtKB-KW"/>
</dbReference>
<feature type="compositionally biased region" description="Basic and acidic residues" evidence="6">
    <location>
        <begin position="152"/>
        <end position="161"/>
    </location>
</feature>
<evidence type="ECO:0000256" key="1">
    <source>
        <dbReference type="ARBA" id="ARBA00004123"/>
    </source>
</evidence>
<protein>
    <recommendedName>
        <fullName evidence="9">Cell division control protein 45</fullName>
    </recommendedName>
</protein>
<evidence type="ECO:0000256" key="3">
    <source>
        <dbReference type="ARBA" id="ARBA00022705"/>
    </source>
</evidence>
<dbReference type="EMBL" id="JACVVK020000629">
    <property type="protein sequence ID" value="KAK7462004.1"/>
    <property type="molecule type" value="Genomic_DNA"/>
</dbReference>